<keyword evidence="1" id="KW-0472">Membrane</keyword>
<dbReference type="AlphaFoldDB" id="A0A177HUJ2"/>
<comment type="caution">
    <text evidence="3">The sequence shown here is derived from an EMBL/GenBank/DDBJ whole genome shotgun (WGS) entry which is preliminary data.</text>
</comment>
<accession>A0A177HUJ2</accession>
<dbReference type="InterPro" id="IPR012495">
    <property type="entry name" value="TadE-like_dom"/>
</dbReference>
<keyword evidence="4" id="KW-1185">Reference proteome</keyword>
<dbReference type="Pfam" id="PF07811">
    <property type="entry name" value="TadE"/>
    <property type="match status" value="1"/>
</dbReference>
<keyword evidence="1" id="KW-0812">Transmembrane</keyword>
<evidence type="ECO:0000313" key="3">
    <source>
        <dbReference type="EMBL" id="OAH13808.1"/>
    </source>
</evidence>
<dbReference type="EMBL" id="LOHS01000072">
    <property type="protein sequence ID" value="OAH13808.1"/>
    <property type="molecule type" value="Genomic_DNA"/>
</dbReference>
<organism evidence="3 4">
    <name type="scientific">Streptomyces jeddahensis</name>
    <dbReference type="NCBI Taxonomy" id="1716141"/>
    <lineage>
        <taxon>Bacteria</taxon>
        <taxon>Bacillati</taxon>
        <taxon>Actinomycetota</taxon>
        <taxon>Actinomycetes</taxon>
        <taxon>Kitasatosporales</taxon>
        <taxon>Streptomycetaceae</taxon>
        <taxon>Streptomyces</taxon>
    </lineage>
</organism>
<protein>
    <submittedName>
        <fullName evidence="3">TadE-like protein</fullName>
    </submittedName>
</protein>
<dbReference type="RefSeq" id="WP_067276714.1">
    <property type="nucleotide sequence ID" value="NZ_LOHS01000072.1"/>
</dbReference>
<dbReference type="OrthoDB" id="4335656at2"/>
<sequence>MVSRTVRFRRSGERFRAVRLRERGQVAIEYVGLLPILLIVGLLAVQLGLAVYAAQQAGTAARAAARVASHDNTAVDYRTAGREAVSDWLDVQVELDPAGAFDEVKVTARVDVPSVIPGVGFGEAKRSVTMPRD</sequence>
<dbReference type="PATRIC" id="fig|1716141.3.peg.2934"/>
<reference evidence="3 4" key="1">
    <citation type="submission" date="2015-12" db="EMBL/GenBank/DDBJ databases">
        <title>Genome sequence of Streptomyces sp. G25.</title>
        <authorList>
            <person name="Poehlein A."/>
            <person name="Roettig A."/>
            <person name="Hiessl S."/>
            <person name="Hauschild P."/>
            <person name="Schauer J."/>
            <person name="Madkour M.H."/>
            <person name="Al-Ansari A.M."/>
            <person name="Almakishah N.H."/>
            <person name="Steinbuechel A."/>
            <person name="Daniel R."/>
        </authorList>
    </citation>
    <scope>NUCLEOTIDE SEQUENCE [LARGE SCALE GENOMIC DNA]</scope>
    <source>
        <strain evidence="4">G25(2015)</strain>
    </source>
</reference>
<evidence type="ECO:0000259" key="2">
    <source>
        <dbReference type="Pfam" id="PF07811"/>
    </source>
</evidence>
<gene>
    <name evidence="3" type="ORF">STSP_27860</name>
</gene>
<feature type="transmembrane region" description="Helical" evidence="1">
    <location>
        <begin position="30"/>
        <end position="54"/>
    </location>
</feature>
<feature type="domain" description="TadE-like" evidence="2">
    <location>
        <begin position="24"/>
        <end position="66"/>
    </location>
</feature>
<dbReference type="STRING" id="1716141.STSP_27860"/>
<evidence type="ECO:0000256" key="1">
    <source>
        <dbReference type="SAM" id="Phobius"/>
    </source>
</evidence>
<proteinExistence type="predicted"/>
<evidence type="ECO:0000313" key="4">
    <source>
        <dbReference type="Proteomes" id="UP000077381"/>
    </source>
</evidence>
<dbReference type="Proteomes" id="UP000077381">
    <property type="component" value="Unassembled WGS sequence"/>
</dbReference>
<keyword evidence="1" id="KW-1133">Transmembrane helix</keyword>
<name>A0A177HUJ2_9ACTN</name>